<dbReference type="SUPFAM" id="SSF54909">
    <property type="entry name" value="Dimeric alpha+beta barrel"/>
    <property type="match status" value="1"/>
</dbReference>
<keyword evidence="2" id="KW-1185">Reference proteome</keyword>
<dbReference type="Gene3D" id="3.30.70.100">
    <property type="match status" value="1"/>
</dbReference>
<name>A0ABX6JX74_9MICO</name>
<dbReference type="RefSeq" id="WP_166330824.1">
    <property type="nucleotide sequence ID" value="NZ_CP049933.1"/>
</dbReference>
<dbReference type="Proteomes" id="UP000503441">
    <property type="component" value="Chromosome"/>
</dbReference>
<evidence type="ECO:0000313" key="2">
    <source>
        <dbReference type="Proteomes" id="UP000503441"/>
    </source>
</evidence>
<accession>A0ABX6JX74</accession>
<reference evidence="1 2" key="1">
    <citation type="submission" date="2020-03" db="EMBL/GenBank/DDBJ databases">
        <title>Leucobacter sp. nov., isolated from beetles.</title>
        <authorList>
            <person name="Hyun D.-W."/>
            <person name="Bae J.-W."/>
        </authorList>
    </citation>
    <scope>NUCLEOTIDE SEQUENCE [LARGE SCALE GENOMIC DNA]</scope>
    <source>
        <strain evidence="1 2">HDW9A</strain>
    </source>
</reference>
<dbReference type="PANTHER" id="PTHR34389">
    <property type="entry name" value="L-RHAMNOSE MUTAROTASE"/>
    <property type="match status" value="1"/>
</dbReference>
<gene>
    <name evidence="1" type="ORF">G7066_10035</name>
</gene>
<sequence>MRRYCFQLQLRSERMAEYRERHAAVCPEMLRALADTGWRNYSLFVGEDGLLIGYLEAEQPLAELQAAMAATEVNARWQAEMAPFFADLQGAHGGTPDTGFFELTEVFHLEDQLTQHDNARK</sequence>
<dbReference type="InterPro" id="IPR011008">
    <property type="entry name" value="Dimeric_a/b-barrel"/>
</dbReference>
<organism evidence="1 2">
    <name type="scientific">Leucobacter coleopterorum</name>
    <dbReference type="NCBI Taxonomy" id="2714933"/>
    <lineage>
        <taxon>Bacteria</taxon>
        <taxon>Bacillati</taxon>
        <taxon>Actinomycetota</taxon>
        <taxon>Actinomycetes</taxon>
        <taxon>Micrococcales</taxon>
        <taxon>Microbacteriaceae</taxon>
        <taxon>Leucobacter</taxon>
    </lineage>
</organism>
<dbReference type="EMBL" id="CP049933">
    <property type="protein sequence ID" value="QIM18842.1"/>
    <property type="molecule type" value="Genomic_DNA"/>
</dbReference>
<dbReference type="Pfam" id="PF05336">
    <property type="entry name" value="rhaM"/>
    <property type="match status" value="1"/>
</dbReference>
<evidence type="ECO:0000313" key="1">
    <source>
        <dbReference type="EMBL" id="QIM18842.1"/>
    </source>
</evidence>
<dbReference type="PANTHER" id="PTHR34389:SF2">
    <property type="entry name" value="L-RHAMNOSE MUTAROTASE"/>
    <property type="match status" value="1"/>
</dbReference>
<protein>
    <submittedName>
        <fullName evidence="1">L-rhamnose mutarotase</fullName>
    </submittedName>
</protein>
<dbReference type="InterPro" id="IPR008000">
    <property type="entry name" value="Rham/fucose_mutarotase"/>
</dbReference>
<proteinExistence type="predicted"/>